<evidence type="ECO:0000259" key="7">
    <source>
        <dbReference type="Pfam" id="PF01068"/>
    </source>
</evidence>
<dbReference type="PANTHER" id="PTHR47810">
    <property type="entry name" value="DNA LIGASE"/>
    <property type="match status" value="1"/>
</dbReference>
<name>A0A9Q3UM62_9GAMM</name>
<protein>
    <submittedName>
        <fullName evidence="9">DNA ligase</fullName>
        <ecNumber evidence="9">6.5.1.1</ecNumber>
    </submittedName>
</protein>
<evidence type="ECO:0000313" key="9">
    <source>
        <dbReference type="EMBL" id="MCC4307759.1"/>
    </source>
</evidence>
<dbReference type="GO" id="GO:0003910">
    <property type="term" value="F:DNA ligase (ATP) activity"/>
    <property type="evidence" value="ECO:0007669"/>
    <property type="project" value="UniProtKB-EC"/>
</dbReference>
<dbReference type="GO" id="GO:0006260">
    <property type="term" value="P:DNA replication"/>
    <property type="evidence" value="ECO:0007669"/>
    <property type="project" value="UniProtKB-KW"/>
</dbReference>
<comment type="caution">
    <text evidence="9">The sequence shown here is derived from an EMBL/GenBank/DDBJ whole genome shotgun (WGS) entry which is preliminary data.</text>
</comment>
<dbReference type="EC" id="6.5.1.1" evidence="9"/>
<dbReference type="InterPro" id="IPR029319">
    <property type="entry name" value="DNA_ligase_OB"/>
</dbReference>
<gene>
    <name evidence="9" type="ORF">LL252_04155</name>
</gene>
<dbReference type="SUPFAM" id="SSF56091">
    <property type="entry name" value="DNA ligase/mRNA capping enzyme, catalytic domain"/>
    <property type="match status" value="1"/>
</dbReference>
<dbReference type="GO" id="GO:0005524">
    <property type="term" value="F:ATP binding"/>
    <property type="evidence" value="ECO:0007669"/>
    <property type="project" value="InterPro"/>
</dbReference>
<keyword evidence="2 9" id="KW-0436">Ligase</keyword>
<keyword evidence="10" id="KW-1185">Reference proteome</keyword>
<dbReference type="InterPro" id="IPR050326">
    <property type="entry name" value="NAD_dep_DNA_ligaseB"/>
</dbReference>
<organism evidence="9 10">
    <name type="scientific">Alloalcanivorax marinus</name>
    <dbReference type="NCBI Taxonomy" id="1177169"/>
    <lineage>
        <taxon>Bacteria</taxon>
        <taxon>Pseudomonadati</taxon>
        <taxon>Pseudomonadota</taxon>
        <taxon>Gammaproteobacteria</taxon>
        <taxon>Oceanospirillales</taxon>
        <taxon>Alcanivoracaceae</taxon>
        <taxon>Alloalcanivorax</taxon>
    </lineage>
</organism>
<dbReference type="CDD" id="cd07896">
    <property type="entry name" value="Adenylation_kDNA_ligase_like"/>
    <property type="match status" value="1"/>
</dbReference>
<keyword evidence="5" id="KW-0234">DNA repair</keyword>
<dbReference type="InterPro" id="IPR012340">
    <property type="entry name" value="NA-bd_OB-fold"/>
</dbReference>
<dbReference type="AlphaFoldDB" id="A0A9Q3UM62"/>
<keyword evidence="4" id="KW-0227">DNA damage</keyword>
<dbReference type="InterPro" id="IPR012310">
    <property type="entry name" value="DNA_ligase_ATP-dep_cent"/>
</dbReference>
<dbReference type="Gene3D" id="2.40.50.140">
    <property type="entry name" value="Nucleic acid-binding proteins"/>
    <property type="match status" value="1"/>
</dbReference>
<dbReference type="Gene3D" id="3.30.470.30">
    <property type="entry name" value="DNA ligase/mRNA capping enzyme"/>
    <property type="match status" value="1"/>
</dbReference>
<dbReference type="RefSeq" id="WP_228233134.1">
    <property type="nucleotide sequence ID" value="NZ_ARXL01000035.1"/>
</dbReference>
<comment type="catalytic activity">
    <reaction evidence="6">
        <text>ATP + (deoxyribonucleotide)n-3'-hydroxyl + 5'-phospho-(deoxyribonucleotide)m = (deoxyribonucleotide)n+m + AMP + diphosphate.</text>
        <dbReference type="EC" id="6.5.1.1"/>
    </reaction>
</comment>
<dbReference type="CDD" id="cd08041">
    <property type="entry name" value="OBF_kDNA_ligase_like"/>
    <property type="match status" value="1"/>
</dbReference>
<feature type="domain" description="DNA ligase OB-like" evidence="8">
    <location>
        <begin position="217"/>
        <end position="282"/>
    </location>
</feature>
<evidence type="ECO:0000256" key="2">
    <source>
        <dbReference type="ARBA" id="ARBA00022598"/>
    </source>
</evidence>
<evidence type="ECO:0000256" key="4">
    <source>
        <dbReference type="ARBA" id="ARBA00022763"/>
    </source>
</evidence>
<evidence type="ECO:0000256" key="6">
    <source>
        <dbReference type="ARBA" id="ARBA00034003"/>
    </source>
</evidence>
<dbReference type="PANTHER" id="PTHR47810:SF1">
    <property type="entry name" value="DNA LIGASE B"/>
    <property type="match status" value="1"/>
</dbReference>
<dbReference type="GO" id="GO:0006281">
    <property type="term" value="P:DNA repair"/>
    <property type="evidence" value="ECO:0007669"/>
    <property type="project" value="UniProtKB-KW"/>
</dbReference>
<evidence type="ECO:0000256" key="3">
    <source>
        <dbReference type="ARBA" id="ARBA00022705"/>
    </source>
</evidence>
<reference evidence="9" key="1">
    <citation type="submission" date="2021-10" db="EMBL/GenBank/DDBJ databases">
        <title>The diversity and Nitrogen Metabolism of Culturable Nitrate-Utilizing Bacteria Within the Oxygen Minimum Zone of the Changjiang (Yangtze River)Estuary.</title>
        <authorList>
            <person name="Zhang D."/>
            <person name="Zheng J."/>
            <person name="Liu S."/>
            <person name="He W."/>
        </authorList>
    </citation>
    <scope>NUCLEOTIDE SEQUENCE</scope>
    <source>
        <strain evidence="9">FXH-223</strain>
    </source>
</reference>
<sequence length="290" mass="32587">MISRPILFFVVTMVVVFFAVAATVGHGRSQPALMLANVYQDHTDPSEYWVSEKLDGVRAYWDGRRLISRQGHVIATPPGFTDGFPDVPMDGELWQGRGTFSRLMGALQRARPQPDQWQHIYYMVFDLPNAGGPFDQRLAALRELLDGRDAPHLKRVPQRRVANREQLMDYLDQVVAIGGEGLMLHRGSAPYRGYRSDDLLKLKPYQDEDGRVVAHLPGEGRLEGLMGALLVETPTGRHFRLGTGFSDAQRAHPPPIGSIVTYQFHGHTKNGLPRFASYLRTRSRGPGYVR</sequence>
<dbReference type="Gene3D" id="3.30.1490.70">
    <property type="match status" value="1"/>
</dbReference>
<evidence type="ECO:0000256" key="1">
    <source>
        <dbReference type="ARBA" id="ARBA00001968"/>
    </source>
</evidence>
<dbReference type="Pfam" id="PF01068">
    <property type="entry name" value="DNA_ligase_A_M"/>
    <property type="match status" value="1"/>
</dbReference>
<dbReference type="SUPFAM" id="SSF50249">
    <property type="entry name" value="Nucleic acid-binding proteins"/>
    <property type="match status" value="1"/>
</dbReference>
<dbReference type="GO" id="GO:0006310">
    <property type="term" value="P:DNA recombination"/>
    <property type="evidence" value="ECO:0007669"/>
    <property type="project" value="InterPro"/>
</dbReference>
<accession>A0A9Q3UM62</accession>
<comment type="cofactor">
    <cofactor evidence="1">
        <name>a divalent metal cation</name>
        <dbReference type="ChEBI" id="CHEBI:60240"/>
    </cofactor>
</comment>
<proteinExistence type="predicted"/>
<evidence type="ECO:0000256" key="5">
    <source>
        <dbReference type="ARBA" id="ARBA00023204"/>
    </source>
</evidence>
<keyword evidence="3" id="KW-0235">DNA replication</keyword>
<feature type="domain" description="ATP-dependent DNA ligase family profile" evidence="7">
    <location>
        <begin position="107"/>
        <end position="203"/>
    </location>
</feature>
<evidence type="ECO:0000313" key="10">
    <source>
        <dbReference type="Proteomes" id="UP001108027"/>
    </source>
</evidence>
<evidence type="ECO:0000259" key="8">
    <source>
        <dbReference type="Pfam" id="PF14743"/>
    </source>
</evidence>
<dbReference type="EMBL" id="JAJGNA010000003">
    <property type="protein sequence ID" value="MCC4307759.1"/>
    <property type="molecule type" value="Genomic_DNA"/>
</dbReference>
<dbReference type="Proteomes" id="UP001108027">
    <property type="component" value="Unassembled WGS sequence"/>
</dbReference>
<dbReference type="NCBIfam" id="NF006592">
    <property type="entry name" value="PRK09125.1"/>
    <property type="match status" value="1"/>
</dbReference>
<dbReference type="Pfam" id="PF14743">
    <property type="entry name" value="DNA_ligase_OB_2"/>
    <property type="match status" value="1"/>
</dbReference>